<evidence type="ECO:0000259" key="12">
    <source>
        <dbReference type="SMART" id="SM00836"/>
    </source>
</evidence>
<keyword evidence="14" id="KW-1185">Reference proteome</keyword>
<feature type="domain" description="DALR anticodon binding" evidence="12">
    <location>
        <begin position="583"/>
        <end position="684"/>
    </location>
</feature>
<dbReference type="AlphaFoldDB" id="A0A380MZY2"/>
<dbReference type="PANTHER" id="PTHR30075:SF2">
    <property type="entry name" value="GLYCINE--TRNA LIGASE, CHLOROPLASTIC_MITOCHONDRIAL 2"/>
    <property type="match status" value="1"/>
</dbReference>
<organism evidence="13 14">
    <name type="scientific">Suttonella indologenes</name>
    <dbReference type="NCBI Taxonomy" id="13276"/>
    <lineage>
        <taxon>Bacteria</taxon>
        <taxon>Pseudomonadati</taxon>
        <taxon>Pseudomonadota</taxon>
        <taxon>Gammaproteobacteria</taxon>
        <taxon>Cardiobacteriales</taxon>
        <taxon>Cardiobacteriaceae</taxon>
        <taxon>Suttonella</taxon>
    </lineage>
</organism>
<evidence type="ECO:0000256" key="7">
    <source>
        <dbReference type="ARBA" id="ARBA00022840"/>
    </source>
</evidence>
<keyword evidence="8 11" id="KW-0648">Protein biosynthesis</keyword>
<dbReference type="InterPro" id="IPR015944">
    <property type="entry name" value="Gly-tRNA-synth_bsu"/>
</dbReference>
<dbReference type="GO" id="GO:0005524">
    <property type="term" value="F:ATP binding"/>
    <property type="evidence" value="ECO:0007669"/>
    <property type="project" value="UniProtKB-UniRule"/>
</dbReference>
<dbReference type="Gene3D" id="1.10.730.10">
    <property type="entry name" value="Isoleucyl-tRNA Synthetase, Domain 1"/>
    <property type="match status" value="1"/>
</dbReference>
<keyword evidence="7 11" id="KW-0067">ATP-binding</keyword>
<keyword evidence="4 11" id="KW-0963">Cytoplasm</keyword>
<gene>
    <name evidence="11 13" type="primary">glyS</name>
    <name evidence="13" type="ORF">NCTC10717_01620</name>
</gene>
<dbReference type="SUPFAM" id="SSF109604">
    <property type="entry name" value="HD-domain/PDEase-like"/>
    <property type="match status" value="1"/>
</dbReference>
<accession>A0A380MZY2</accession>
<evidence type="ECO:0000313" key="13">
    <source>
        <dbReference type="EMBL" id="SUO97784.1"/>
    </source>
</evidence>
<evidence type="ECO:0000256" key="8">
    <source>
        <dbReference type="ARBA" id="ARBA00022917"/>
    </source>
</evidence>
<dbReference type="PANTHER" id="PTHR30075">
    <property type="entry name" value="GLYCYL-TRNA SYNTHETASE"/>
    <property type="match status" value="1"/>
</dbReference>
<evidence type="ECO:0000256" key="9">
    <source>
        <dbReference type="ARBA" id="ARBA00023146"/>
    </source>
</evidence>
<dbReference type="EMBL" id="UHIA01000004">
    <property type="protein sequence ID" value="SUO97784.1"/>
    <property type="molecule type" value="Genomic_DNA"/>
</dbReference>
<protein>
    <recommendedName>
        <fullName evidence="11">Glycine--tRNA ligase beta subunit</fullName>
        <ecNumber evidence="11">6.1.1.14</ecNumber>
    </recommendedName>
    <alternativeName>
        <fullName evidence="11">Glycyl-tRNA synthetase beta subunit</fullName>
        <shortName evidence="11">GlyRS</shortName>
    </alternativeName>
</protein>
<evidence type="ECO:0000256" key="11">
    <source>
        <dbReference type="HAMAP-Rule" id="MF_00255"/>
    </source>
</evidence>
<evidence type="ECO:0000256" key="6">
    <source>
        <dbReference type="ARBA" id="ARBA00022741"/>
    </source>
</evidence>
<comment type="catalytic activity">
    <reaction evidence="10 11">
        <text>tRNA(Gly) + glycine + ATP = glycyl-tRNA(Gly) + AMP + diphosphate</text>
        <dbReference type="Rhea" id="RHEA:16013"/>
        <dbReference type="Rhea" id="RHEA-COMP:9664"/>
        <dbReference type="Rhea" id="RHEA-COMP:9683"/>
        <dbReference type="ChEBI" id="CHEBI:30616"/>
        <dbReference type="ChEBI" id="CHEBI:33019"/>
        <dbReference type="ChEBI" id="CHEBI:57305"/>
        <dbReference type="ChEBI" id="CHEBI:78442"/>
        <dbReference type="ChEBI" id="CHEBI:78522"/>
        <dbReference type="ChEBI" id="CHEBI:456215"/>
        <dbReference type="EC" id="6.1.1.14"/>
    </reaction>
</comment>
<dbReference type="GO" id="GO:0005829">
    <property type="term" value="C:cytosol"/>
    <property type="evidence" value="ECO:0007669"/>
    <property type="project" value="TreeGrafter"/>
</dbReference>
<evidence type="ECO:0000313" key="14">
    <source>
        <dbReference type="Proteomes" id="UP000254575"/>
    </source>
</evidence>
<comment type="similarity">
    <text evidence="2 11">Belongs to the class-II aminoacyl-tRNA synthetase family.</text>
</comment>
<dbReference type="SMART" id="SM00836">
    <property type="entry name" value="DALR_1"/>
    <property type="match status" value="1"/>
</dbReference>
<evidence type="ECO:0000256" key="2">
    <source>
        <dbReference type="ARBA" id="ARBA00008226"/>
    </source>
</evidence>
<evidence type="ECO:0000256" key="4">
    <source>
        <dbReference type="ARBA" id="ARBA00022490"/>
    </source>
</evidence>
<dbReference type="GO" id="GO:0004820">
    <property type="term" value="F:glycine-tRNA ligase activity"/>
    <property type="evidence" value="ECO:0007669"/>
    <property type="project" value="UniProtKB-UniRule"/>
</dbReference>
<sequence>MNKNVLIEIGMEELPTAAVSDLAEAGSQLWQKVLAEQSLAHEGIVSFASPRRLAWRIKGLAMQQADRKIERKGPMLAAAKDKDGNWSKAALGFAASCGVAVEDLAQAETDKGAALMFYGKEKGRAFKDLLPELFAEVIKQLPIAKRMRWGDFEQAFVRPVNTLIALADDEILPLAFFGVQADNYSQGHRVHHSQAVRITHADDYEAALESAYVIADIEKRKALIGEQVQAAAAALGGKALMPEDLVHEVASLTEWPVAIAGHFEEKFLAVPQEVLITTMQDNQKTFAVLDKDGKMLPHFIAVANLESKDPVSVSKGNEKVIRPRFADAEFFWQQDLKRRLADYLPRLEKVVYQEKLGSLAEKSRRVQELVKRLAPLVQADAAATAEAARLCKCDLQSEMVMEFPELQGVMGKYYARREGLAEEVAQALEEQYFPLGAGGDLPTTGVGTALAIAEKVDTLIGGFAIGAKPTGSKDPYALRRMAIGIIRLLVEKGISLPLQELFAWSAASFTAALQAEKVLPEVRDYVLERLQGYYRDQGIAIESYQAVRALDGDDLLDFDRRIHALHTFAGSANALSLLASAKRIRNILKKNGENTQAVAENLLQEAAEKALWQAWLGISGKVQAAVAAKDYFAALQALGELAAPLEAFFADVMVMADDAALRANRLALLTTMQQGFAQIADLSLLQG</sequence>
<keyword evidence="6 11" id="KW-0547">Nucleotide-binding</keyword>
<dbReference type="RefSeq" id="WP_115218776.1">
    <property type="nucleotide sequence ID" value="NZ_UHIA01000004.1"/>
</dbReference>
<dbReference type="OrthoDB" id="9775440at2"/>
<dbReference type="Proteomes" id="UP000254575">
    <property type="component" value="Unassembled WGS sequence"/>
</dbReference>
<reference evidence="13 14" key="1">
    <citation type="submission" date="2018-06" db="EMBL/GenBank/DDBJ databases">
        <authorList>
            <consortium name="Pathogen Informatics"/>
            <person name="Doyle S."/>
        </authorList>
    </citation>
    <scope>NUCLEOTIDE SEQUENCE [LARGE SCALE GENOMIC DNA]</scope>
    <source>
        <strain evidence="13 14">NCTC10717</strain>
    </source>
</reference>
<dbReference type="InterPro" id="IPR008909">
    <property type="entry name" value="DALR_anticod-bd"/>
</dbReference>
<keyword evidence="5 11" id="KW-0436">Ligase</keyword>
<dbReference type="NCBIfam" id="TIGR00211">
    <property type="entry name" value="glyS"/>
    <property type="match status" value="1"/>
</dbReference>
<dbReference type="InterPro" id="IPR006194">
    <property type="entry name" value="Gly-tRNA-synth_heterodimer"/>
</dbReference>
<comment type="subunit">
    <text evidence="3 11">Tetramer of two alpha and two beta subunits.</text>
</comment>
<name>A0A380MZY2_9GAMM</name>
<evidence type="ECO:0000256" key="3">
    <source>
        <dbReference type="ARBA" id="ARBA00011209"/>
    </source>
</evidence>
<dbReference type="EC" id="6.1.1.14" evidence="11"/>
<dbReference type="Pfam" id="PF02092">
    <property type="entry name" value="tRNA_synt_2f"/>
    <property type="match status" value="1"/>
</dbReference>
<evidence type="ECO:0000256" key="10">
    <source>
        <dbReference type="ARBA" id="ARBA00047937"/>
    </source>
</evidence>
<evidence type="ECO:0000256" key="1">
    <source>
        <dbReference type="ARBA" id="ARBA00004496"/>
    </source>
</evidence>
<dbReference type="HAMAP" id="MF_00255">
    <property type="entry name" value="Gly_tRNA_synth_beta"/>
    <property type="match status" value="1"/>
</dbReference>
<evidence type="ECO:0000256" key="5">
    <source>
        <dbReference type="ARBA" id="ARBA00022598"/>
    </source>
</evidence>
<dbReference type="GO" id="GO:0004814">
    <property type="term" value="F:arginine-tRNA ligase activity"/>
    <property type="evidence" value="ECO:0007669"/>
    <property type="project" value="InterPro"/>
</dbReference>
<dbReference type="PROSITE" id="PS50861">
    <property type="entry name" value="AA_TRNA_LIGASE_II_GLYAB"/>
    <property type="match status" value="1"/>
</dbReference>
<dbReference type="GO" id="GO:0006426">
    <property type="term" value="P:glycyl-tRNA aminoacylation"/>
    <property type="evidence" value="ECO:0007669"/>
    <property type="project" value="UniProtKB-UniRule"/>
</dbReference>
<comment type="subcellular location">
    <subcellularLocation>
        <location evidence="1 11">Cytoplasm</location>
    </subcellularLocation>
</comment>
<proteinExistence type="inferred from homology"/>
<dbReference type="PRINTS" id="PR01045">
    <property type="entry name" value="TRNASYNTHGB"/>
</dbReference>
<dbReference type="GO" id="GO:0006420">
    <property type="term" value="P:arginyl-tRNA aminoacylation"/>
    <property type="evidence" value="ECO:0007669"/>
    <property type="project" value="InterPro"/>
</dbReference>
<dbReference type="Pfam" id="PF05746">
    <property type="entry name" value="DALR_1"/>
    <property type="match status" value="1"/>
</dbReference>
<keyword evidence="9 11" id="KW-0030">Aminoacyl-tRNA synthetase</keyword>